<comment type="caution">
    <text evidence="2">The sequence shown here is derived from an EMBL/GenBank/DDBJ whole genome shotgun (WGS) entry which is preliminary data.</text>
</comment>
<dbReference type="OrthoDB" id="3598837at2759"/>
<protein>
    <recommendedName>
        <fullName evidence="4">Transmembrane protein</fullName>
    </recommendedName>
</protein>
<keyword evidence="1" id="KW-0812">Transmembrane</keyword>
<name>A0A8H7WAL5_9HELO</name>
<evidence type="ECO:0000256" key="1">
    <source>
        <dbReference type="SAM" id="Phobius"/>
    </source>
</evidence>
<dbReference type="AlphaFoldDB" id="A0A8H7WAL5"/>
<proteinExistence type="predicted"/>
<dbReference type="EMBL" id="JAFJYH010000129">
    <property type="protein sequence ID" value="KAG4418409.1"/>
    <property type="molecule type" value="Genomic_DNA"/>
</dbReference>
<organism evidence="2 3">
    <name type="scientific">Cadophora malorum</name>
    <dbReference type="NCBI Taxonomy" id="108018"/>
    <lineage>
        <taxon>Eukaryota</taxon>
        <taxon>Fungi</taxon>
        <taxon>Dikarya</taxon>
        <taxon>Ascomycota</taxon>
        <taxon>Pezizomycotina</taxon>
        <taxon>Leotiomycetes</taxon>
        <taxon>Helotiales</taxon>
        <taxon>Ploettnerulaceae</taxon>
        <taxon>Cadophora</taxon>
    </lineage>
</organism>
<evidence type="ECO:0000313" key="3">
    <source>
        <dbReference type="Proteomes" id="UP000664132"/>
    </source>
</evidence>
<accession>A0A8H7WAL5</accession>
<evidence type="ECO:0000313" key="2">
    <source>
        <dbReference type="EMBL" id="KAG4418409.1"/>
    </source>
</evidence>
<sequence length="339" mass="38048">MASVSIRIIKSTIVVLSVWYYLFYPLLPGPLNTLILPLGSSTPSPTSIDHQRIIIYILCEQCFLLLCHRWAPSKVIFMSICAMVVNSYLLWSADANEWTDITAQWTVLVDALRNMGILFMARDISRPSFGSSYSGSHSSSSSLVSISHSPLRLSLSQTLPWKSCVVWPLLFGTSVWCNVFELADSDSESQVFLSRLSYDQFQTVWIVFFARIVLAMPFRSIVLGITTQGEVRMMVFNSREKRICRVENCGFGWDEDLKDLIVETENPQNSAILREGKEKIVVVEVEGEGNGIEEKHKKPFKFSCNVNVLLSALGALAVLVRLGLVWGWALARGFDGLFS</sequence>
<reference evidence="2" key="1">
    <citation type="submission" date="2021-02" db="EMBL/GenBank/DDBJ databases">
        <title>Genome sequence Cadophora malorum strain M34.</title>
        <authorList>
            <person name="Stefanovic E."/>
            <person name="Vu D."/>
            <person name="Scully C."/>
            <person name="Dijksterhuis J."/>
            <person name="Roader J."/>
            <person name="Houbraken J."/>
        </authorList>
    </citation>
    <scope>NUCLEOTIDE SEQUENCE</scope>
    <source>
        <strain evidence="2">M34</strain>
    </source>
</reference>
<keyword evidence="3" id="KW-1185">Reference proteome</keyword>
<evidence type="ECO:0008006" key="4">
    <source>
        <dbReference type="Google" id="ProtNLM"/>
    </source>
</evidence>
<feature type="transmembrane region" description="Helical" evidence="1">
    <location>
        <begin position="203"/>
        <end position="225"/>
    </location>
</feature>
<dbReference type="Proteomes" id="UP000664132">
    <property type="component" value="Unassembled WGS sequence"/>
</dbReference>
<keyword evidence="1" id="KW-1133">Transmembrane helix</keyword>
<gene>
    <name evidence="2" type="ORF">IFR04_008476</name>
</gene>
<keyword evidence="1" id="KW-0472">Membrane</keyword>
<feature type="transmembrane region" description="Helical" evidence="1">
    <location>
        <begin position="306"/>
        <end position="329"/>
    </location>
</feature>
<feature type="transmembrane region" description="Helical" evidence="1">
    <location>
        <begin position="12"/>
        <end position="31"/>
    </location>
</feature>